<dbReference type="GO" id="GO:0051537">
    <property type="term" value="F:2 iron, 2 sulfur cluster binding"/>
    <property type="evidence" value="ECO:0007669"/>
    <property type="project" value="UniProtKB-KW"/>
</dbReference>
<dbReference type="EMBL" id="JACJVJ010000003">
    <property type="protein sequence ID" value="MBC2778908.1"/>
    <property type="molecule type" value="Genomic_DNA"/>
</dbReference>
<dbReference type="GO" id="GO:0051213">
    <property type="term" value="F:dioxygenase activity"/>
    <property type="evidence" value="ECO:0007669"/>
    <property type="project" value="UniProtKB-KW"/>
</dbReference>
<dbReference type="Pfam" id="PF19112">
    <property type="entry name" value="VanA_C"/>
    <property type="match status" value="1"/>
</dbReference>
<feature type="domain" description="Rieske" evidence="6">
    <location>
        <begin position="8"/>
        <end position="108"/>
    </location>
</feature>
<keyword evidence="5" id="KW-0411">Iron-sulfur</keyword>
<organism evidence="7 8">
    <name type="scientific">Parasphingopyxis marina</name>
    <dbReference type="NCBI Taxonomy" id="2761622"/>
    <lineage>
        <taxon>Bacteria</taxon>
        <taxon>Pseudomonadati</taxon>
        <taxon>Pseudomonadota</taxon>
        <taxon>Alphaproteobacteria</taxon>
        <taxon>Sphingomonadales</taxon>
        <taxon>Sphingomonadaceae</taxon>
        <taxon>Parasphingopyxis</taxon>
    </lineage>
</organism>
<dbReference type="AlphaFoldDB" id="A0A842HXM5"/>
<dbReference type="SUPFAM" id="SSF55961">
    <property type="entry name" value="Bet v1-like"/>
    <property type="match status" value="1"/>
</dbReference>
<dbReference type="PANTHER" id="PTHR21266">
    <property type="entry name" value="IRON-SULFUR DOMAIN CONTAINING PROTEIN"/>
    <property type="match status" value="1"/>
</dbReference>
<protein>
    <submittedName>
        <fullName evidence="7">Aromatic ring-hydroxylating dioxygenase subunit alpha</fullName>
    </submittedName>
</protein>
<dbReference type="InterPro" id="IPR044043">
    <property type="entry name" value="VanA_C_cat"/>
</dbReference>
<name>A0A842HXM5_9SPHN</name>
<dbReference type="InterPro" id="IPR050584">
    <property type="entry name" value="Cholesterol_7-desaturase"/>
</dbReference>
<comment type="caution">
    <text evidence="7">The sequence shown here is derived from an EMBL/GenBank/DDBJ whole genome shotgun (WGS) entry which is preliminary data.</text>
</comment>
<evidence type="ECO:0000256" key="1">
    <source>
        <dbReference type="ARBA" id="ARBA00022714"/>
    </source>
</evidence>
<keyword evidence="4" id="KW-0408">Iron</keyword>
<dbReference type="SUPFAM" id="SSF50022">
    <property type="entry name" value="ISP domain"/>
    <property type="match status" value="1"/>
</dbReference>
<dbReference type="Proteomes" id="UP000564378">
    <property type="component" value="Unassembled WGS sequence"/>
</dbReference>
<evidence type="ECO:0000259" key="6">
    <source>
        <dbReference type="PROSITE" id="PS51296"/>
    </source>
</evidence>
<dbReference type="RefSeq" id="WP_185802216.1">
    <property type="nucleotide sequence ID" value="NZ_JACJVJ010000003.1"/>
</dbReference>
<dbReference type="Pfam" id="PF00355">
    <property type="entry name" value="Rieske"/>
    <property type="match status" value="1"/>
</dbReference>
<evidence type="ECO:0000256" key="2">
    <source>
        <dbReference type="ARBA" id="ARBA00022723"/>
    </source>
</evidence>
<dbReference type="CDD" id="cd08878">
    <property type="entry name" value="RHO_alpha_C_DMO-like"/>
    <property type="match status" value="1"/>
</dbReference>
<sequence length="346" mass="38741">MPYLMNGWYMAAFSDEVGERPIERTLLDIPVVLYRLPNGKAVALHDRCPHRFAPLSEGLLVGSELQCPYHGLRFGADGACVHNPHGPVPKSARVRSFPIHEQYGLIWFWPGDPEKADPDMLPDLLFLEENGGNSVVFGHLHVDGNYQLVVDNLLDLTHAPYLHPQFAVPGVSTEERLNQTKTKLIRDGDRVSAMRWRPDSEPNAPTRTIFGFTDERMDSRSHMHWYPPSLIHFDLGAAPVGGSEHAGLCIPALHAITPESELSCHYFFAQARNVKPGDPDVDRALLELLDTAFRDQDEPMIERQQRRMGSVSDLAELDPILLKTDAAPVEARRVLARLIAEEKAEA</sequence>
<keyword evidence="3" id="KW-0560">Oxidoreductase</keyword>
<keyword evidence="2" id="KW-0479">Metal-binding</keyword>
<dbReference type="PANTHER" id="PTHR21266:SF60">
    <property type="entry name" value="3-KETOSTEROID-9-ALPHA-MONOOXYGENASE, OXYGENASE COMPONENT"/>
    <property type="match status" value="1"/>
</dbReference>
<keyword evidence="1" id="KW-0001">2Fe-2S</keyword>
<evidence type="ECO:0000256" key="4">
    <source>
        <dbReference type="ARBA" id="ARBA00023004"/>
    </source>
</evidence>
<proteinExistence type="predicted"/>
<dbReference type="GO" id="GO:0046872">
    <property type="term" value="F:metal ion binding"/>
    <property type="evidence" value="ECO:0007669"/>
    <property type="project" value="UniProtKB-KW"/>
</dbReference>
<dbReference type="PROSITE" id="PS51296">
    <property type="entry name" value="RIESKE"/>
    <property type="match status" value="1"/>
</dbReference>
<evidence type="ECO:0000313" key="8">
    <source>
        <dbReference type="Proteomes" id="UP000564378"/>
    </source>
</evidence>
<evidence type="ECO:0000256" key="5">
    <source>
        <dbReference type="ARBA" id="ARBA00023014"/>
    </source>
</evidence>
<evidence type="ECO:0000313" key="7">
    <source>
        <dbReference type="EMBL" id="MBC2778908.1"/>
    </source>
</evidence>
<dbReference type="InterPro" id="IPR017941">
    <property type="entry name" value="Rieske_2Fe-2S"/>
</dbReference>
<keyword evidence="7" id="KW-0223">Dioxygenase</keyword>
<keyword evidence="8" id="KW-1185">Reference proteome</keyword>
<accession>A0A842HXM5</accession>
<dbReference type="InterPro" id="IPR036922">
    <property type="entry name" value="Rieske_2Fe-2S_sf"/>
</dbReference>
<evidence type="ECO:0000256" key="3">
    <source>
        <dbReference type="ARBA" id="ARBA00023002"/>
    </source>
</evidence>
<dbReference type="Gene3D" id="3.90.380.10">
    <property type="entry name" value="Naphthalene 1,2-dioxygenase Alpha Subunit, Chain A, domain 1"/>
    <property type="match status" value="1"/>
</dbReference>
<reference evidence="7 8" key="1">
    <citation type="submission" date="2020-08" db="EMBL/GenBank/DDBJ databases">
        <title>Draft genome sequence of Parasphingopyxis sp. GrpM-11.</title>
        <authorList>
            <person name="Oh J."/>
            <person name="Roh D.-H."/>
        </authorList>
    </citation>
    <scope>NUCLEOTIDE SEQUENCE [LARGE SCALE GENOMIC DNA]</scope>
    <source>
        <strain evidence="7 8">GrpM-11</strain>
    </source>
</reference>
<dbReference type="Gene3D" id="2.102.10.10">
    <property type="entry name" value="Rieske [2Fe-2S] iron-sulphur domain"/>
    <property type="match status" value="1"/>
</dbReference>
<gene>
    <name evidence="7" type="ORF">H6P80_14885</name>
</gene>